<dbReference type="InterPro" id="IPR006016">
    <property type="entry name" value="UspA"/>
</dbReference>
<dbReference type="Proteomes" id="UP001559025">
    <property type="component" value="Unassembled WGS sequence"/>
</dbReference>
<feature type="domain" description="UspA" evidence="2">
    <location>
        <begin position="1"/>
        <end position="138"/>
    </location>
</feature>
<dbReference type="PANTHER" id="PTHR46268:SF6">
    <property type="entry name" value="UNIVERSAL STRESS PROTEIN UP12"/>
    <property type="match status" value="1"/>
</dbReference>
<proteinExistence type="inferred from homology"/>
<evidence type="ECO:0000259" key="2">
    <source>
        <dbReference type="Pfam" id="PF00582"/>
    </source>
</evidence>
<dbReference type="SUPFAM" id="SSF52402">
    <property type="entry name" value="Adenine nucleotide alpha hydrolases-like"/>
    <property type="match status" value="1"/>
</dbReference>
<dbReference type="PANTHER" id="PTHR46268">
    <property type="entry name" value="STRESS RESPONSE PROTEIN NHAX"/>
    <property type="match status" value="1"/>
</dbReference>
<sequence>MYRRILLAYDGSVEGRLALREGARLARLCEAQVCLLAVVQISTGIVLAEGVYPGIVGEQSEVYKNILAEGERRLREIGFEPDTRLAMGDPGPEIRAVAKEINADLVVIGHRQHGTLARWWSGSVATYLIDHLDCSMLIGRMEVSDAEFDRLKTSQGVPE</sequence>
<dbReference type="PRINTS" id="PR01438">
    <property type="entry name" value="UNVRSLSTRESS"/>
</dbReference>
<reference evidence="3 4" key="1">
    <citation type="submission" date="2024-01" db="EMBL/GenBank/DDBJ databases">
        <title>New evidence supports the origin of RcGTA from prophage.</title>
        <authorList>
            <person name="Xu Y."/>
            <person name="Liu B."/>
            <person name="Chen F."/>
        </authorList>
    </citation>
    <scope>NUCLEOTIDE SEQUENCE [LARGE SCALE GENOMIC DNA]</scope>
    <source>
        <strain evidence="3 4">CBW1107-2</strain>
    </source>
</reference>
<comment type="similarity">
    <text evidence="1">Belongs to the universal stress protein A family.</text>
</comment>
<evidence type="ECO:0000313" key="3">
    <source>
        <dbReference type="EMBL" id="MEX4010706.1"/>
    </source>
</evidence>
<dbReference type="InterPro" id="IPR006015">
    <property type="entry name" value="Universal_stress_UspA"/>
</dbReference>
<dbReference type="CDD" id="cd00293">
    <property type="entry name" value="USP-like"/>
    <property type="match status" value="1"/>
</dbReference>
<protein>
    <submittedName>
        <fullName evidence="3">Universal stress protein</fullName>
    </submittedName>
</protein>
<dbReference type="Pfam" id="PF00582">
    <property type="entry name" value="Usp"/>
    <property type="match status" value="1"/>
</dbReference>
<keyword evidence="4" id="KW-1185">Reference proteome</keyword>
<name>A0ABV3X2D8_9HYPH</name>
<evidence type="ECO:0000313" key="4">
    <source>
        <dbReference type="Proteomes" id="UP001559025"/>
    </source>
</evidence>
<organism evidence="3 4">
    <name type="scientific">Neoaquamicrobium sediminum</name>
    <dbReference type="NCBI Taxonomy" id="1849104"/>
    <lineage>
        <taxon>Bacteria</taxon>
        <taxon>Pseudomonadati</taxon>
        <taxon>Pseudomonadota</taxon>
        <taxon>Alphaproteobacteria</taxon>
        <taxon>Hyphomicrobiales</taxon>
        <taxon>Phyllobacteriaceae</taxon>
        <taxon>Neoaquamicrobium</taxon>
    </lineage>
</organism>
<dbReference type="InterPro" id="IPR014729">
    <property type="entry name" value="Rossmann-like_a/b/a_fold"/>
</dbReference>
<gene>
    <name evidence="3" type="ORF">V1479_25725</name>
</gene>
<dbReference type="EMBL" id="JAZHFV010000023">
    <property type="protein sequence ID" value="MEX4010706.1"/>
    <property type="molecule type" value="Genomic_DNA"/>
</dbReference>
<comment type="caution">
    <text evidence="3">The sequence shown here is derived from an EMBL/GenBank/DDBJ whole genome shotgun (WGS) entry which is preliminary data.</text>
</comment>
<accession>A0ABV3X2D8</accession>
<evidence type="ECO:0000256" key="1">
    <source>
        <dbReference type="ARBA" id="ARBA00008791"/>
    </source>
</evidence>
<dbReference type="RefSeq" id="WP_173194988.1">
    <property type="nucleotide sequence ID" value="NZ_JABETK010000005.1"/>
</dbReference>
<dbReference type="Gene3D" id="3.40.50.620">
    <property type="entry name" value="HUPs"/>
    <property type="match status" value="1"/>
</dbReference>